<dbReference type="InterPro" id="IPR058407">
    <property type="entry name" value="DUF8094"/>
</dbReference>
<proteinExistence type="predicted"/>
<evidence type="ECO:0000313" key="5">
    <source>
        <dbReference type="Proteomes" id="UP001518140"/>
    </source>
</evidence>
<keyword evidence="5" id="KW-1185">Reference proteome</keyword>
<evidence type="ECO:0000256" key="2">
    <source>
        <dbReference type="SAM" id="SignalP"/>
    </source>
</evidence>
<gene>
    <name evidence="4" type="ORF">G6048_00195</name>
</gene>
<dbReference type="Pfam" id="PF26366">
    <property type="entry name" value="DUF8094"/>
    <property type="match status" value="1"/>
</dbReference>
<organism evidence="4 5">
    <name type="scientific">Streptomyces ureilyticus</name>
    <dbReference type="NCBI Taxonomy" id="1775131"/>
    <lineage>
        <taxon>Bacteria</taxon>
        <taxon>Bacillati</taxon>
        <taxon>Actinomycetota</taxon>
        <taxon>Actinomycetes</taxon>
        <taxon>Kitasatosporales</taxon>
        <taxon>Streptomycetaceae</taxon>
        <taxon>Streptomyces</taxon>
    </lineage>
</organism>
<accession>A0ABX0DN82</accession>
<feature type="compositionally biased region" description="Low complexity" evidence="1">
    <location>
        <begin position="30"/>
        <end position="51"/>
    </location>
</feature>
<feature type="compositionally biased region" description="Acidic residues" evidence="1">
    <location>
        <begin position="169"/>
        <end position="184"/>
    </location>
</feature>
<feature type="chain" id="PRO_5046324790" description="DUF8094 domain-containing protein" evidence="2">
    <location>
        <begin position="28"/>
        <end position="237"/>
    </location>
</feature>
<dbReference type="Proteomes" id="UP001518140">
    <property type="component" value="Unassembled WGS sequence"/>
</dbReference>
<keyword evidence="2" id="KW-0732">Signal</keyword>
<feature type="region of interest" description="Disordered" evidence="1">
    <location>
        <begin position="154"/>
        <end position="192"/>
    </location>
</feature>
<name>A0ABX0DN82_9ACTN</name>
<feature type="domain" description="DUF8094" evidence="3">
    <location>
        <begin position="51"/>
        <end position="147"/>
    </location>
</feature>
<protein>
    <recommendedName>
        <fullName evidence="3">DUF8094 domain-containing protein</fullName>
    </recommendedName>
</protein>
<dbReference type="RefSeq" id="WP_165337323.1">
    <property type="nucleotide sequence ID" value="NZ_JAAKZX010000001.1"/>
</dbReference>
<feature type="region of interest" description="Disordered" evidence="1">
    <location>
        <begin position="30"/>
        <end position="52"/>
    </location>
</feature>
<comment type="caution">
    <text evidence="4">The sequence shown here is derived from an EMBL/GenBank/DDBJ whole genome shotgun (WGS) entry which is preliminary data.</text>
</comment>
<evidence type="ECO:0000256" key="1">
    <source>
        <dbReference type="SAM" id="MobiDB-lite"/>
    </source>
</evidence>
<sequence length="237" mass="25335">MYPLATGRLRKLTVLAISVTTAITLTACSADSNDSADPASADKASASASPKGAVTVKQAESILDRYEVTNSKANKTQDGKLLGTVEAGQVHEQSLADYKQLPTWPKDEQADYEKPFTYTSRQYLIPASGQSWFAVKAKSSGTKDAAIHATRTPDFYGTRTRGGGSREEAADDADTGADTGEDGEAPSGKKEKEDRNYVKAMCKCTPAAVIRVSPKTLSSRNIMCGDCMENFALEESD</sequence>
<reference evidence="4 5" key="1">
    <citation type="submission" date="2020-02" db="EMBL/GenBank/DDBJ databases">
        <title>Whole-genome analyses of novel actinobacteria.</title>
        <authorList>
            <person name="Sahin N."/>
            <person name="Tokatli A."/>
        </authorList>
    </citation>
    <scope>NUCLEOTIDE SEQUENCE [LARGE SCALE GENOMIC DNA]</scope>
    <source>
        <strain evidence="4 5">YC419</strain>
    </source>
</reference>
<evidence type="ECO:0000313" key="4">
    <source>
        <dbReference type="EMBL" id="NGO40637.1"/>
    </source>
</evidence>
<feature type="signal peptide" evidence="2">
    <location>
        <begin position="1"/>
        <end position="27"/>
    </location>
</feature>
<dbReference type="EMBL" id="JAAKZX010000001">
    <property type="protein sequence ID" value="NGO40637.1"/>
    <property type="molecule type" value="Genomic_DNA"/>
</dbReference>
<evidence type="ECO:0000259" key="3">
    <source>
        <dbReference type="Pfam" id="PF26366"/>
    </source>
</evidence>